<comment type="cofactor">
    <cofactor evidence="23">
        <name>Mg(2+)</name>
        <dbReference type="ChEBI" id="CHEBI:18420"/>
    </cofactor>
    <text evidence="23">Mn(2+), Zn(2+), Cd(2+) and Co(2+) support activity to lesser extents.</text>
</comment>
<evidence type="ECO:0000256" key="18">
    <source>
        <dbReference type="ARBA" id="ARBA00023209"/>
    </source>
</evidence>
<evidence type="ECO:0000256" key="23">
    <source>
        <dbReference type="PIRSR" id="PIRSR600829-4"/>
    </source>
</evidence>
<dbReference type="OrthoDB" id="7595530at2"/>
<dbReference type="InterPro" id="IPR036945">
    <property type="entry name" value="DAGK_sf"/>
</dbReference>
<accession>A0A506U9S8</accession>
<feature type="binding site" evidence="21">
    <location>
        <position position="91"/>
    </location>
    <ligand>
        <name>substrate</name>
    </ligand>
</feature>
<dbReference type="AlphaFoldDB" id="A0A506U9S8"/>
<dbReference type="PANTHER" id="PTHR34299:SF1">
    <property type="entry name" value="DIACYLGLYCEROL KINASE"/>
    <property type="match status" value="1"/>
</dbReference>
<sequence>MRLIKAFRNSCAGMAHLIRHEAAFRSEMILFVVAIPAAWYLADSLATFIWLLGSLLVIMIVELLNTGIEQVCNALTREYRDEIRIAKDCGSAAVLLATLLAGAVWLVTLYTVFAD</sequence>
<dbReference type="GO" id="GO:0046872">
    <property type="term" value="F:metal ion binding"/>
    <property type="evidence" value="ECO:0007669"/>
    <property type="project" value="UniProtKB-KW"/>
</dbReference>
<keyword evidence="10 23" id="KW-0479">Metal-binding</keyword>
<evidence type="ECO:0000256" key="17">
    <source>
        <dbReference type="ARBA" id="ARBA00023136"/>
    </source>
</evidence>
<evidence type="ECO:0000256" key="20">
    <source>
        <dbReference type="PIRSR" id="PIRSR600829-1"/>
    </source>
</evidence>
<feature type="transmembrane region" description="Helical" evidence="24">
    <location>
        <begin position="22"/>
        <end position="42"/>
    </location>
</feature>
<evidence type="ECO:0000256" key="4">
    <source>
        <dbReference type="ARBA" id="ARBA00017575"/>
    </source>
</evidence>
<keyword evidence="18" id="KW-0594">Phospholipid biosynthesis</keyword>
<feature type="binding site" evidence="22">
    <location>
        <begin position="87"/>
        <end position="88"/>
    </location>
    <ligand>
        <name>ATP</name>
        <dbReference type="ChEBI" id="CHEBI:30616"/>
    </ligand>
</feature>
<comment type="subcellular location">
    <subcellularLocation>
        <location evidence="1 24">Cell inner membrane</location>
        <topology evidence="1 24">Multi-pass membrane protein</topology>
    </subcellularLocation>
</comment>
<keyword evidence="26" id="KW-1185">Reference proteome</keyword>
<keyword evidence="16 24" id="KW-0443">Lipid metabolism</keyword>
<dbReference type="Proteomes" id="UP000320314">
    <property type="component" value="Unassembled WGS sequence"/>
</dbReference>
<feature type="binding site" evidence="21">
    <location>
        <position position="62"/>
    </location>
    <ligand>
        <name>substrate</name>
    </ligand>
</feature>
<evidence type="ECO:0000256" key="3">
    <source>
        <dbReference type="ARBA" id="ARBA00012133"/>
    </source>
</evidence>
<evidence type="ECO:0000256" key="22">
    <source>
        <dbReference type="PIRSR" id="PIRSR600829-3"/>
    </source>
</evidence>
<evidence type="ECO:0000256" key="1">
    <source>
        <dbReference type="ARBA" id="ARBA00004429"/>
    </source>
</evidence>
<evidence type="ECO:0000256" key="12">
    <source>
        <dbReference type="ARBA" id="ARBA00022777"/>
    </source>
</evidence>
<keyword evidence="17 24" id="KW-0472">Membrane</keyword>
<feature type="binding site" evidence="23">
    <location>
        <position position="21"/>
    </location>
    <ligand>
        <name>a divalent metal cation</name>
        <dbReference type="ChEBI" id="CHEBI:60240"/>
    </ligand>
</feature>
<evidence type="ECO:0000256" key="11">
    <source>
        <dbReference type="ARBA" id="ARBA00022741"/>
    </source>
</evidence>
<dbReference type="GO" id="GO:0006654">
    <property type="term" value="P:phosphatidic acid biosynthetic process"/>
    <property type="evidence" value="ECO:0007669"/>
    <property type="project" value="InterPro"/>
</dbReference>
<comment type="catalytic activity">
    <reaction evidence="24">
        <text>a 1,2-diacyl-sn-glycerol + ATP = a 1,2-diacyl-sn-glycero-3-phosphate + ADP + H(+)</text>
        <dbReference type="Rhea" id="RHEA:10272"/>
        <dbReference type="ChEBI" id="CHEBI:15378"/>
        <dbReference type="ChEBI" id="CHEBI:17815"/>
        <dbReference type="ChEBI" id="CHEBI:30616"/>
        <dbReference type="ChEBI" id="CHEBI:58608"/>
        <dbReference type="ChEBI" id="CHEBI:456216"/>
        <dbReference type="EC" id="2.7.1.107"/>
    </reaction>
</comment>
<feature type="active site" description="Proton acceptor" evidence="20">
    <location>
        <position position="62"/>
    </location>
</feature>
<evidence type="ECO:0000313" key="26">
    <source>
        <dbReference type="Proteomes" id="UP000320314"/>
    </source>
</evidence>
<proteinExistence type="inferred from homology"/>
<gene>
    <name evidence="25" type="ORF">FJU11_03055</name>
</gene>
<evidence type="ECO:0000256" key="10">
    <source>
        <dbReference type="ARBA" id="ARBA00022723"/>
    </source>
</evidence>
<dbReference type="EMBL" id="VHLH01000004">
    <property type="protein sequence ID" value="TPW31192.1"/>
    <property type="molecule type" value="Genomic_DNA"/>
</dbReference>
<dbReference type="GO" id="GO:0005524">
    <property type="term" value="F:ATP binding"/>
    <property type="evidence" value="ECO:0007669"/>
    <property type="project" value="UniProtKB-KW"/>
</dbReference>
<comment type="caution">
    <text evidence="25">The sequence shown here is derived from an EMBL/GenBank/DDBJ whole genome shotgun (WGS) entry which is preliminary data.</text>
</comment>
<keyword evidence="12 24" id="KW-0418">Kinase</keyword>
<dbReference type="InterPro" id="IPR000829">
    <property type="entry name" value="DAGK"/>
</dbReference>
<dbReference type="CDD" id="cd14264">
    <property type="entry name" value="DAGK_IM"/>
    <property type="match status" value="1"/>
</dbReference>
<evidence type="ECO:0000313" key="25">
    <source>
        <dbReference type="EMBL" id="TPW31192.1"/>
    </source>
</evidence>
<dbReference type="InterPro" id="IPR033718">
    <property type="entry name" value="DAGK_prok"/>
</dbReference>
<keyword evidence="9 24" id="KW-0812">Transmembrane</keyword>
<comment type="function">
    <text evidence="24">Catalyzes the ATP-dependent phosphorylation of sn-l,2-diacylglycerol (DAG) to phosphatidic acid. Involved in the recycling of diacylglycerol produced as a by-product during membrane-derived oligosaccharide (MDO) biosynthesis.</text>
</comment>
<keyword evidence="14 23" id="KW-0460">Magnesium</keyword>
<keyword evidence="19 24" id="KW-1208">Phospholipid metabolism</keyword>
<organism evidence="25 26">
    <name type="scientific">Pararhizobium mangrovi</name>
    <dbReference type="NCBI Taxonomy" id="2590452"/>
    <lineage>
        <taxon>Bacteria</taxon>
        <taxon>Pseudomonadati</taxon>
        <taxon>Pseudomonadota</taxon>
        <taxon>Alphaproteobacteria</taxon>
        <taxon>Hyphomicrobiales</taxon>
        <taxon>Rhizobiaceae</taxon>
        <taxon>Rhizobium/Agrobacterium group</taxon>
        <taxon>Pararhizobium</taxon>
    </lineage>
</organism>
<dbReference type="GO" id="GO:0005886">
    <property type="term" value="C:plasma membrane"/>
    <property type="evidence" value="ECO:0007669"/>
    <property type="project" value="UniProtKB-SubCell"/>
</dbReference>
<keyword evidence="8 24" id="KW-0808">Transferase</keyword>
<evidence type="ECO:0000256" key="13">
    <source>
        <dbReference type="ARBA" id="ARBA00022840"/>
    </source>
</evidence>
<evidence type="ECO:0000256" key="7">
    <source>
        <dbReference type="ARBA" id="ARBA00022519"/>
    </source>
</evidence>
<evidence type="ECO:0000256" key="16">
    <source>
        <dbReference type="ARBA" id="ARBA00023098"/>
    </source>
</evidence>
<feature type="binding site" evidence="22">
    <location>
        <position position="2"/>
    </location>
    <ligand>
        <name>ATP</name>
        <dbReference type="ChEBI" id="CHEBI:30616"/>
    </ligand>
</feature>
<dbReference type="Gene3D" id="1.10.287.3610">
    <property type="match status" value="1"/>
</dbReference>
<name>A0A506U9S8_9HYPH</name>
<keyword evidence="5" id="KW-1003">Cell membrane</keyword>
<feature type="binding site" evidence="22">
    <location>
        <position position="21"/>
    </location>
    <ligand>
        <name>ATP</name>
        <dbReference type="ChEBI" id="CHEBI:30616"/>
    </ligand>
</feature>
<evidence type="ECO:0000256" key="19">
    <source>
        <dbReference type="ARBA" id="ARBA00023264"/>
    </source>
</evidence>
<keyword evidence="11 22" id="KW-0547">Nucleotide-binding</keyword>
<feature type="binding site" evidence="22">
    <location>
        <position position="69"/>
    </location>
    <ligand>
        <name>ATP</name>
        <dbReference type="ChEBI" id="CHEBI:30616"/>
    </ligand>
</feature>
<evidence type="ECO:0000256" key="21">
    <source>
        <dbReference type="PIRSR" id="PIRSR600829-2"/>
    </source>
</evidence>
<feature type="transmembrane region" description="Helical" evidence="24">
    <location>
        <begin position="48"/>
        <end position="68"/>
    </location>
</feature>
<dbReference type="PANTHER" id="PTHR34299">
    <property type="entry name" value="DIACYLGLYCEROL KINASE"/>
    <property type="match status" value="1"/>
</dbReference>
<feature type="binding site" evidence="21">
    <location>
        <position position="2"/>
    </location>
    <ligand>
        <name>substrate</name>
    </ligand>
</feature>
<keyword evidence="15 24" id="KW-1133">Transmembrane helix</keyword>
<feature type="transmembrane region" description="Helical" evidence="24">
    <location>
        <begin position="89"/>
        <end position="113"/>
    </location>
</feature>
<reference evidence="25 26" key="1">
    <citation type="submission" date="2019-06" db="EMBL/GenBank/DDBJ databases">
        <authorList>
            <person name="Li M."/>
        </authorList>
    </citation>
    <scope>NUCLEOTIDE SEQUENCE [LARGE SCALE GENOMIC DNA]</scope>
    <source>
        <strain evidence="25 26">BGMRC6574</strain>
    </source>
</reference>
<comment type="similarity">
    <text evidence="2 24">Belongs to the bacterial diacylglycerol kinase family.</text>
</comment>
<evidence type="ECO:0000256" key="6">
    <source>
        <dbReference type="ARBA" id="ARBA00022516"/>
    </source>
</evidence>
<evidence type="ECO:0000256" key="8">
    <source>
        <dbReference type="ARBA" id="ARBA00022679"/>
    </source>
</evidence>
<evidence type="ECO:0000256" key="2">
    <source>
        <dbReference type="ARBA" id="ARBA00005967"/>
    </source>
</evidence>
<evidence type="ECO:0000256" key="24">
    <source>
        <dbReference type="RuleBase" id="RU363065"/>
    </source>
</evidence>
<evidence type="ECO:0000256" key="15">
    <source>
        <dbReference type="ARBA" id="ARBA00022989"/>
    </source>
</evidence>
<dbReference type="GO" id="GO:0004143">
    <property type="term" value="F:ATP-dependent diacylglycerol kinase activity"/>
    <property type="evidence" value="ECO:0007669"/>
    <property type="project" value="UniProtKB-EC"/>
</dbReference>
<evidence type="ECO:0000256" key="14">
    <source>
        <dbReference type="ARBA" id="ARBA00022842"/>
    </source>
</evidence>
<feature type="binding site" evidence="21">
    <location>
        <begin position="23"/>
        <end position="27"/>
    </location>
    <ligand>
        <name>substrate</name>
    </ligand>
</feature>
<evidence type="ECO:0000256" key="9">
    <source>
        <dbReference type="ARBA" id="ARBA00022692"/>
    </source>
</evidence>
<protein>
    <recommendedName>
        <fullName evidence="4 24">Diacylglycerol kinase</fullName>
        <ecNumber evidence="3 24">2.7.1.107</ecNumber>
    </recommendedName>
</protein>
<dbReference type="Pfam" id="PF01219">
    <property type="entry name" value="DAGK_prokar"/>
    <property type="match status" value="1"/>
</dbReference>
<keyword evidence="6" id="KW-0444">Lipid biosynthesis</keyword>
<keyword evidence="7 24" id="KW-0997">Cell inner membrane</keyword>
<evidence type="ECO:0000256" key="5">
    <source>
        <dbReference type="ARBA" id="ARBA00022475"/>
    </source>
</evidence>
<dbReference type="EC" id="2.7.1.107" evidence="3 24"/>
<keyword evidence="13 22" id="KW-0067">ATP-binding</keyword>
<feature type="binding site" evidence="23">
    <location>
        <position position="69"/>
    </location>
    <ligand>
        <name>a divalent metal cation</name>
        <dbReference type="ChEBI" id="CHEBI:60240"/>
    </ligand>
</feature>